<proteinExistence type="predicted"/>
<dbReference type="EMBL" id="LAZR01003030">
    <property type="protein sequence ID" value="KKN22784.1"/>
    <property type="molecule type" value="Genomic_DNA"/>
</dbReference>
<organism evidence="1">
    <name type="scientific">marine sediment metagenome</name>
    <dbReference type="NCBI Taxonomy" id="412755"/>
    <lineage>
        <taxon>unclassified sequences</taxon>
        <taxon>metagenomes</taxon>
        <taxon>ecological metagenomes</taxon>
    </lineage>
</organism>
<comment type="caution">
    <text evidence="1">The sequence shown here is derived from an EMBL/GenBank/DDBJ whole genome shotgun (WGS) entry which is preliminary data.</text>
</comment>
<gene>
    <name evidence="1" type="ORF">LCGC14_0911460</name>
</gene>
<protein>
    <submittedName>
        <fullName evidence="1">Uncharacterized protein</fullName>
    </submittedName>
</protein>
<evidence type="ECO:0000313" key="1">
    <source>
        <dbReference type="EMBL" id="KKN22784.1"/>
    </source>
</evidence>
<sequence>MEKPRINYGYFEPMNTSNGRLSRTKIHAFESISRGEPLCRVYIRDYDERLFVKTNRLQMDYNYPNECMNCSVMLG</sequence>
<accession>A0A0F9NY68</accession>
<reference evidence="1" key="1">
    <citation type="journal article" date="2015" name="Nature">
        <title>Complex archaea that bridge the gap between prokaryotes and eukaryotes.</title>
        <authorList>
            <person name="Spang A."/>
            <person name="Saw J.H."/>
            <person name="Jorgensen S.L."/>
            <person name="Zaremba-Niedzwiedzka K."/>
            <person name="Martijn J."/>
            <person name="Lind A.E."/>
            <person name="van Eijk R."/>
            <person name="Schleper C."/>
            <person name="Guy L."/>
            <person name="Ettema T.J."/>
        </authorList>
    </citation>
    <scope>NUCLEOTIDE SEQUENCE</scope>
</reference>
<dbReference type="AlphaFoldDB" id="A0A0F9NY68"/>
<name>A0A0F9NY68_9ZZZZ</name>